<dbReference type="EMBL" id="FVZE01000014">
    <property type="protein sequence ID" value="SLK11352.1"/>
    <property type="molecule type" value="Genomic_DNA"/>
</dbReference>
<feature type="coiled-coil region" evidence="1">
    <location>
        <begin position="532"/>
        <end position="584"/>
    </location>
</feature>
<keyword evidence="1" id="KW-0175">Coiled coil</keyword>
<feature type="compositionally biased region" description="Basic and acidic residues" evidence="2">
    <location>
        <begin position="727"/>
        <end position="737"/>
    </location>
</feature>
<reference evidence="4" key="1">
    <citation type="submission" date="2017-02" db="EMBL/GenBank/DDBJ databases">
        <authorList>
            <person name="Varghese N."/>
            <person name="Submissions S."/>
        </authorList>
    </citation>
    <scope>NUCLEOTIDE SEQUENCE [LARGE SCALE GENOMIC DNA]</scope>
    <source>
        <strain evidence="4">SM117</strain>
    </source>
</reference>
<dbReference type="STRING" id="428990.SAMN06295987_11428"/>
<dbReference type="SUPFAM" id="SSF52540">
    <property type="entry name" value="P-loop containing nucleoside triphosphate hydrolases"/>
    <property type="match status" value="1"/>
</dbReference>
<dbReference type="InterPro" id="IPR027417">
    <property type="entry name" value="P-loop_NTPase"/>
</dbReference>
<evidence type="ECO:0000256" key="2">
    <source>
        <dbReference type="SAM" id="MobiDB-lite"/>
    </source>
</evidence>
<accession>A0A1U6ITQ1</accession>
<dbReference type="Gene3D" id="3.40.50.300">
    <property type="entry name" value="P-loop containing nucleotide triphosphate hydrolases"/>
    <property type="match status" value="1"/>
</dbReference>
<evidence type="ECO:0000313" key="4">
    <source>
        <dbReference type="Proteomes" id="UP000190989"/>
    </source>
</evidence>
<organism evidence="3 4">
    <name type="scientific">Novosphingobium mathurense</name>
    <dbReference type="NCBI Taxonomy" id="428990"/>
    <lineage>
        <taxon>Bacteria</taxon>
        <taxon>Pseudomonadati</taxon>
        <taxon>Pseudomonadota</taxon>
        <taxon>Alphaproteobacteria</taxon>
        <taxon>Sphingomonadales</taxon>
        <taxon>Sphingomonadaceae</taxon>
        <taxon>Novosphingobium</taxon>
    </lineage>
</organism>
<keyword evidence="4" id="KW-1185">Reference proteome</keyword>
<evidence type="ECO:0000313" key="3">
    <source>
        <dbReference type="EMBL" id="SLK11352.1"/>
    </source>
</evidence>
<name>A0A1U6ITQ1_9SPHN</name>
<proteinExistence type="predicted"/>
<feature type="region of interest" description="Disordered" evidence="2">
    <location>
        <begin position="715"/>
        <end position="759"/>
    </location>
</feature>
<dbReference type="Proteomes" id="UP000190989">
    <property type="component" value="Unassembled WGS sequence"/>
</dbReference>
<sequence>MARSQDRIEQSTSSEIQHPERTCLLIAGMHRSGTSALARVLSLLGADLPRTLMEGSEANKVSNASGHWESEAAARLGDIVLDSAGTDWRSPEPVSPAWYHSSRYQEMRERAVRLLKDEFGDSPLFVFKDPRVCKLMPFWLDVLDQFGVTTRVVSILRSPLEVAASLHARNGFDLSIGQLLWLRYVLDAEAASRAISRVFVTYDRLLENAGDVTARIGTSLDLVWPRASLKTDGEISGFLSASHRHHARELDPTTGSERGLTPLLADVYAILTRWALEGEVAGDRPTLDRSREELDRALALLGEPVSLALHQGSQLRRFKSHDKERDAQFKAVEERARVAEAKADVAQSNAEKRQGVAQAALADALDKLSALQAAQARVLKECQDARIMQARLEERLVATEANRKAALDTCERLEAKLEAARRDCETLLAQVHEAQLDQVRREEKIAALQRELTQLDGTVRELEQARSKLSQIEQDCDRKTRLANENARKFEARTTQLEALRVEHGLSIEARKASSAKLDELRSEITAIGLKLEEQQSVAAERQAAIEHLREDRAKRVAERDERIRKLETQIESLQVQLSIANARSSPPAAEGSLPMRVGLWLRLPGALTTRRRTDQLELLRTTELFNGWWYLSKYEDVRIQGLDPAEHYLDHGAAEGRSPGPDFDARWYLEINPDVREAGVNPLLHYLEHGRGEGREIRSLADSKRQRIFADAPAGTIRTNGPNSRSELHAASKRSPEFTTHFSIPRKGSRDKNSDVAGSGLINSPDASAFRTIGLGSSKASRWLARSLSFSSLSSFADLDRDIAAVGEAAGAATDSPVMVGDIQVACGKSQVAASSALAACQWGAWLGLMGPQSDAVGLPPPAETATEALRLALNGGELTLVDAWFANLTELNLRLRGSPGTTGVVLRAYQPDASGGWFDCGEAGGAGTGETIVRLNLRTHFAPLLLTLIDTAGYLVDSTLLVFPSLCRGGVHFGELATSSCDAGMLVAARERSLELLNKHIAASTGGPPTVLSHIEIGIDGADGTEPALDSDLLNWLINDLGMNVTVRSGSVNDSSNVAIKAQVAAFGSPAAARPAGACLVLAARAVPTLGALFATKGDLAGGACRTLYMSAVAGSATHGFDYLQDAELIDRLTPPQGKLMPRLQGDIVGDPGLSATSMVDLAIYWPETPPVAVQAFFPSGVADISAPLEVPAEARPLSVIVDATSGQIDISAVLFSIDSLRKAFDIKSVIVCHAPGEQPSPPVVPEGLADKMQIVSVSRNMGTRRLTEALQAANAGECAGRVLVLDETVVLHDARVADLLWSACELEGVGSASCPLVSELVGAKGRMHVHLTAGWIEMIDFKGNSSFAVVDLADYSLPAVLPVVAPDLRCAMVDAAHLIASGAAGEDDLGFGLSLCNAGLANLCLTTVAATTSAPRCEHASIEESTVLHSALRLRSFRQ</sequence>
<feature type="coiled-coil region" evidence="1">
    <location>
        <begin position="382"/>
        <end position="482"/>
    </location>
</feature>
<evidence type="ECO:0000256" key="1">
    <source>
        <dbReference type="SAM" id="Coils"/>
    </source>
</evidence>
<gene>
    <name evidence="3" type="ORF">SAMN06295987_11428</name>
</gene>
<protein>
    <submittedName>
        <fullName evidence="3">Uncharacterized protein</fullName>
    </submittedName>
</protein>